<dbReference type="InterPro" id="IPR011723">
    <property type="entry name" value="Znf/thioredoxin_put"/>
</dbReference>
<keyword evidence="1" id="KW-0812">Transmembrane</keyword>
<dbReference type="InterPro" id="IPR021834">
    <property type="entry name" value="DUF3426"/>
</dbReference>
<evidence type="ECO:0000256" key="1">
    <source>
        <dbReference type="SAM" id="Phobius"/>
    </source>
</evidence>
<dbReference type="Proteomes" id="UP001225378">
    <property type="component" value="Chromosome"/>
</dbReference>
<evidence type="ECO:0000313" key="3">
    <source>
        <dbReference type="Proteomes" id="UP001225378"/>
    </source>
</evidence>
<gene>
    <name evidence="2" type="ORF">Q9L42_005875</name>
</gene>
<organism evidence="2 3">
    <name type="scientific">Methylomarinum roseum</name>
    <dbReference type="NCBI Taxonomy" id="3067653"/>
    <lineage>
        <taxon>Bacteria</taxon>
        <taxon>Pseudomonadati</taxon>
        <taxon>Pseudomonadota</taxon>
        <taxon>Gammaproteobacteria</taxon>
        <taxon>Methylococcales</taxon>
        <taxon>Methylococcaceae</taxon>
        <taxon>Methylomarinum</taxon>
    </lineage>
</organism>
<dbReference type="RefSeq" id="WP_305909352.1">
    <property type="nucleotide sequence ID" value="NZ_CP157743.1"/>
</dbReference>
<dbReference type="NCBIfam" id="TIGR02098">
    <property type="entry name" value="MJ0042_CXXC"/>
    <property type="match status" value="1"/>
</dbReference>
<dbReference type="AlphaFoldDB" id="A0AAU7NXC2"/>
<evidence type="ECO:0000313" key="2">
    <source>
        <dbReference type="EMBL" id="XBS21652.1"/>
    </source>
</evidence>
<name>A0AAU7NXC2_9GAMM</name>
<feature type="transmembrane region" description="Helical" evidence="1">
    <location>
        <begin position="71"/>
        <end position="90"/>
    </location>
</feature>
<dbReference type="Pfam" id="PF11906">
    <property type="entry name" value="DUF3426"/>
    <property type="match status" value="1"/>
</dbReference>
<keyword evidence="1" id="KW-1133">Transmembrane helix</keyword>
<reference evidence="2 3" key="1">
    <citation type="journal article" date="2024" name="Microbiology">
        <title>Methylomarinum rosea sp. nov., a novel halophilic methanotrophic bacterium from the hypersaline Lake Elton.</title>
        <authorList>
            <person name="Suleimanov R.Z."/>
            <person name="Oshkin I.Y."/>
            <person name="Danilova O.V."/>
            <person name="Suzina N.E."/>
            <person name="Dedysh S.N."/>
        </authorList>
    </citation>
    <scope>NUCLEOTIDE SEQUENCE [LARGE SCALE GENOMIC DNA]</scope>
    <source>
        <strain evidence="2 3">Ch1-1</strain>
    </source>
</reference>
<dbReference type="KEGG" id="mech:Q9L42_005875"/>
<keyword evidence="1" id="KW-0472">Membrane</keyword>
<dbReference type="EMBL" id="CP157743">
    <property type="protein sequence ID" value="XBS21652.1"/>
    <property type="molecule type" value="Genomic_DNA"/>
</dbReference>
<accession>A0AAU7NXC2</accession>
<proteinExistence type="predicted"/>
<protein>
    <submittedName>
        <fullName evidence="2">Zinc-ribbon and DUF3426 domain-containing protein</fullName>
    </submittedName>
</protein>
<keyword evidence="3" id="KW-1185">Reference proteome</keyword>
<sequence>MFTQCPECKSQHIVSTEDLRACRGMMKCSNCATMFDALEYISDQPITDERQRQSIQPFSASDEGAKPRTKLWLFGFLLGLMILLGQFFYFEAYHLSQDPALRPWLLKTCQTFDCQLPDYKNPNEISIMHGTLEANGEYSYRFKAIIVNQAGFAQAYPDIQLTLLNFTGEPFAERVFSARHYQSSGAPLAVDESAEIVFDIAAPSHKIGGYTFKLR</sequence>